<proteinExistence type="predicted"/>
<sequence length="150" mass="17480">MYTLAESGTNIVGQNHVIVNGEGSDLSKVEALKGRAKRKTITQIMMLKLIEIAQENGETELEKSYWNTYYCQQNIFTADGRLYGKYCKNRFCTLCCSIRKAELINKYYPVIKNWEEPYFVTLTVKACKADKLKLYIKKFIQGFKKNYRKT</sequence>
<evidence type="ECO:0000313" key="1">
    <source>
        <dbReference type="EMBL" id="MFD0963828.1"/>
    </source>
</evidence>
<organism evidence="1 2">
    <name type="scientific">Pseudofulvibacter geojedonensis</name>
    <dbReference type="NCBI Taxonomy" id="1123758"/>
    <lineage>
        <taxon>Bacteria</taxon>
        <taxon>Pseudomonadati</taxon>
        <taxon>Bacteroidota</taxon>
        <taxon>Flavobacteriia</taxon>
        <taxon>Flavobacteriales</taxon>
        <taxon>Flavobacteriaceae</taxon>
        <taxon>Pseudofulvibacter</taxon>
    </lineage>
</organism>
<dbReference type="RefSeq" id="WP_377714942.1">
    <property type="nucleotide sequence ID" value="NZ_JBHTJM010000008.1"/>
</dbReference>
<protein>
    <submittedName>
        <fullName evidence="1">Uncharacterized protein</fullName>
    </submittedName>
</protein>
<name>A0ABW3I201_9FLAO</name>
<reference evidence="2" key="1">
    <citation type="journal article" date="2019" name="Int. J. Syst. Evol. Microbiol.">
        <title>The Global Catalogue of Microorganisms (GCM) 10K type strain sequencing project: providing services to taxonomists for standard genome sequencing and annotation.</title>
        <authorList>
            <consortium name="The Broad Institute Genomics Platform"/>
            <consortium name="The Broad Institute Genome Sequencing Center for Infectious Disease"/>
            <person name="Wu L."/>
            <person name="Ma J."/>
        </authorList>
    </citation>
    <scope>NUCLEOTIDE SEQUENCE [LARGE SCALE GENOMIC DNA]</scope>
    <source>
        <strain evidence="2">CCUG 62114</strain>
    </source>
</reference>
<keyword evidence="2" id="KW-1185">Reference proteome</keyword>
<dbReference type="Proteomes" id="UP001596997">
    <property type="component" value="Unassembled WGS sequence"/>
</dbReference>
<dbReference type="EMBL" id="JBHTJM010000008">
    <property type="protein sequence ID" value="MFD0963828.1"/>
    <property type="molecule type" value="Genomic_DNA"/>
</dbReference>
<evidence type="ECO:0000313" key="2">
    <source>
        <dbReference type="Proteomes" id="UP001596997"/>
    </source>
</evidence>
<gene>
    <name evidence="1" type="ORF">ACFQ1O_07400</name>
</gene>
<accession>A0ABW3I201</accession>
<comment type="caution">
    <text evidence="1">The sequence shown here is derived from an EMBL/GenBank/DDBJ whole genome shotgun (WGS) entry which is preliminary data.</text>
</comment>